<feature type="compositionally biased region" description="Polar residues" evidence="1">
    <location>
        <begin position="115"/>
        <end position="125"/>
    </location>
</feature>
<dbReference type="InterPro" id="IPR027471">
    <property type="entry name" value="YbeD-like_sf"/>
</dbReference>
<reference evidence="2 3" key="1">
    <citation type="journal article" date="2019" name="Nat. Plants">
        <title>Genome sequencing of Musa balbisiana reveals subgenome evolution and function divergence in polyploid bananas.</title>
        <authorList>
            <person name="Yao X."/>
        </authorList>
    </citation>
    <scope>NUCLEOTIDE SEQUENCE [LARGE SCALE GENOMIC DNA]</scope>
    <source>
        <strain evidence="3">cv. DH-PKW</strain>
        <tissue evidence="2">Leaves</tissue>
    </source>
</reference>
<evidence type="ECO:0000313" key="2">
    <source>
        <dbReference type="EMBL" id="THU48384.1"/>
    </source>
</evidence>
<accession>A0A4S8IKG0</accession>
<dbReference type="SUPFAM" id="SSF117991">
    <property type="entry name" value="YbeD/HP0495-like"/>
    <property type="match status" value="1"/>
</dbReference>
<feature type="region of interest" description="Disordered" evidence="1">
    <location>
        <begin position="109"/>
        <end position="131"/>
    </location>
</feature>
<evidence type="ECO:0000313" key="3">
    <source>
        <dbReference type="Proteomes" id="UP000317650"/>
    </source>
</evidence>
<dbReference type="InterPro" id="IPR007454">
    <property type="entry name" value="UPF0250_YbeD-like"/>
</dbReference>
<dbReference type="PANTHER" id="PTHR34782">
    <property type="entry name" value="PHOSPHORIBOSYLFORMYLGLYCINAMIDINE SYNTHASE"/>
    <property type="match status" value="1"/>
</dbReference>
<organism evidence="2 3">
    <name type="scientific">Musa balbisiana</name>
    <name type="common">Banana</name>
    <dbReference type="NCBI Taxonomy" id="52838"/>
    <lineage>
        <taxon>Eukaryota</taxon>
        <taxon>Viridiplantae</taxon>
        <taxon>Streptophyta</taxon>
        <taxon>Embryophyta</taxon>
        <taxon>Tracheophyta</taxon>
        <taxon>Spermatophyta</taxon>
        <taxon>Magnoliopsida</taxon>
        <taxon>Liliopsida</taxon>
        <taxon>Zingiberales</taxon>
        <taxon>Musaceae</taxon>
        <taxon>Musa</taxon>
    </lineage>
</organism>
<gene>
    <name evidence="2" type="ORF">C4D60_Mb09t25660</name>
</gene>
<dbReference type="Gene3D" id="3.30.70.260">
    <property type="match status" value="1"/>
</dbReference>
<comment type="caution">
    <text evidence="2">The sequence shown here is derived from an EMBL/GenBank/DDBJ whole genome shotgun (WGS) entry which is preliminary data.</text>
</comment>
<dbReference type="AlphaFoldDB" id="A0A4S8IKG0"/>
<dbReference type="Proteomes" id="UP000317650">
    <property type="component" value="Chromosome 9"/>
</dbReference>
<name>A0A4S8IKG0_MUSBA</name>
<dbReference type="PANTHER" id="PTHR34782:SF1">
    <property type="entry name" value="PHOSPHORIBOSYLFORMYLGLYCINAMIDINE SYNTHASE"/>
    <property type="match status" value="1"/>
</dbReference>
<proteinExistence type="predicted"/>
<sequence length="258" mass="28719">MQKAYAEKIRELLTRKELESSKNEFAFQLVDVLWSGTTTREERVSGERRGRRKRSAMACRSVVMRSMLLSEQPWRPSCRPILGAYHSVATPLVRPRVRAPFVAAPLRCSHGDAQTPASRSSSPQDDQGPPQEAVLKAISEVSKSEGRVAQTTNVVIGGTVMDDSTDEWLVLDKKVNSYPTDRRFTAIGTGGDEFVQSMVVAVESVIQEPIPKGSVSQKISSRGKYVSVNIGPIRVISSEQVQAVYNAMRRDDRMKYFL</sequence>
<dbReference type="EMBL" id="PYDT01000010">
    <property type="protein sequence ID" value="THU48384.1"/>
    <property type="molecule type" value="Genomic_DNA"/>
</dbReference>
<keyword evidence="3" id="KW-1185">Reference proteome</keyword>
<dbReference type="Pfam" id="PF04359">
    <property type="entry name" value="DUF493"/>
    <property type="match status" value="1"/>
</dbReference>
<evidence type="ECO:0000256" key="1">
    <source>
        <dbReference type="SAM" id="MobiDB-lite"/>
    </source>
</evidence>
<protein>
    <submittedName>
        <fullName evidence="2">Uncharacterized protein</fullName>
    </submittedName>
</protein>